<evidence type="ECO:0000256" key="5">
    <source>
        <dbReference type="ARBA" id="ARBA00022884"/>
    </source>
</evidence>
<dbReference type="PANTHER" id="PTHR33992:SF1">
    <property type="entry name" value="RIBONUCLEASE P PROTEIN COMPONENT"/>
    <property type="match status" value="1"/>
</dbReference>
<dbReference type="GO" id="GO:0004526">
    <property type="term" value="F:ribonuclease P activity"/>
    <property type="evidence" value="ECO:0007669"/>
    <property type="project" value="UniProtKB-UniRule"/>
</dbReference>
<accession>A0A451FSX0</accession>
<dbReference type="GO" id="GO:0001682">
    <property type="term" value="P:tRNA 5'-leader removal"/>
    <property type="evidence" value="ECO:0007669"/>
    <property type="project" value="UniProtKB-UniRule"/>
</dbReference>
<keyword evidence="3 6" id="KW-0255">Endonuclease</keyword>
<evidence type="ECO:0000256" key="2">
    <source>
        <dbReference type="ARBA" id="ARBA00022722"/>
    </source>
</evidence>
<organism evidence="8 9">
    <name type="scientific">Pollutimonas thiosulfatoxidans</name>
    <dbReference type="NCBI Taxonomy" id="2028345"/>
    <lineage>
        <taxon>Bacteria</taxon>
        <taxon>Pseudomonadati</taxon>
        <taxon>Pseudomonadota</taxon>
        <taxon>Betaproteobacteria</taxon>
        <taxon>Burkholderiales</taxon>
        <taxon>Alcaligenaceae</taxon>
        <taxon>Pollutimonas</taxon>
    </lineage>
</organism>
<evidence type="ECO:0000256" key="1">
    <source>
        <dbReference type="ARBA" id="ARBA00022694"/>
    </source>
</evidence>
<dbReference type="EC" id="3.1.26.5" evidence="6 7"/>
<comment type="catalytic activity">
    <reaction evidence="6">
        <text>Endonucleolytic cleavage of RNA, removing 5'-extranucleotides from tRNA precursor.</text>
        <dbReference type="EC" id="3.1.26.5"/>
    </reaction>
</comment>
<dbReference type="RefSeq" id="WP_128355904.1">
    <property type="nucleotide sequence ID" value="NZ_CP022987.1"/>
</dbReference>
<sequence length="130" mass="14128">MASATAAAAPATFPATARLHRPSEYASALKGKRIARGALFVVSTPRISALSQQPDQARLGLIIAKRFAADSVTRNAIKRVIREAFRHKRHLLPPADLVFRLHSKVAPTSLTQLKKQVRAEADLLLDRAAS</sequence>
<dbReference type="Gene3D" id="3.30.230.10">
    <property type="match status" value="1"/>
</dbReference>
<proteinExistence type="inferred from homology"/>
<evidence type="ECO:0000256" key="7">
    <source>
        <dbReference type="NCBIfam" id="TIGR00188"/>
    </source>
</evidence>
<protein>
    <recommendedName>
        <fullName evidence="6 7">Ribonuclease P protein component</fullName>
        <shortName evidence="6">RNase P protein</shortName>
        <shortName evidence="6">RNaseP protein</shortName>
        <ecNumber evidence="6 7">3.1.26.5</ecNumber>
    </recommendedName>
    <alternativeName>
        <fullName evidence="6">Protein C5</fullName>
    </alternativeName>
</protein>
<dbReference type="InterPro" id="IPR014721">
    <property type="entry name" value="Ribsml_uS5_D2-typ_fold_subgr"/>
</dbReference>
<reference evidence="8 9" key="1">
    <citation type="submission" date="2017-08" db="EMBL/GenBank/DDBJ databases">
        <authorList>
            <person name="Park S.-J."/>
            <person name="Kim H."/>
        </authorList>
    </citation>
    <scope>NUCLEOTIDE SEQUENCE [LARGE SCALE GENOMIC DNA]</scope>
    <source>
        <strain evidence="9">ye3</strain>
    </source>
</reference>
<dbReference type="InterPro" id="IPR020568">
    <property type="entry name" value="Ribosomal_Su5_D2-typ_SF"/>
</dbReference>
<dbReference type="InterPro" id="IPR000100">
    <property type="entry name" value="RNase_P"/>
</dbReference>
<dbReference type="OrthoDB" id="398329at2"/>
<dbReference type="GO" id="GO:0000049">
    <property type="term" value="F:tRNA binding"/>
    <property type="evidence" value="ECO:0007669"/>
    <property type="project" value="UniProtKB-UniRule"/>
</dbReference>
<dbReference type="PANTHER" id="PTHR33992">
    <property type="entry name" value="RIBONUCLEASE P PROTEIN COMPONENT"/>
    <property type="match status" value="1"/>
</dbReference>
<dbReference type="GO" id="GO:0030677">
    <property type="term" value="C:ribonuclease P complex"/>
    <property type="evidence" value="ECO:0007669"/>
    <property type="project" value="TreeGrafter"/>
</dbReference>
<comment type="subunit">
    <text evidence="6">Consists of a catalytic RNA component (M1 or rnpB) and a protein subunit.</text>
</comment>
<keyword evidence="2 6" id="KW-0540">Nuclease</keyword>
<dbReference type="EMBL" id="CP022987">
    <property type="protein sequence ID" value="QAA95642.1"/>
    <property type="molecule type" value="Genomic_DNA"/>
</dbReference>
<evidence type="ECO:0000256" key="6">
    <source>
        <dbReference type="HAMAP-Rule" id="MF_00227"/>
    </source>
</evidence>
<dbReference type="SUPFAM" id="SSF54211">
    <property type="entry name" value="Ribosomal protein S5 domain 2-like"/>
    <property type="match status" value="1"/>
</dbReference>
<dbReference type="HAMAP" id="MF_00227">
    <property type="entry name" value="RNase_P"/>
    <property type="match status" value="1"/>
</dbReference>
<keyword evidence="5 6" id="KW-0694">RNA-binding</keyword>
<dbReference type="KEGG" id="pus:CKA81_14375"/>
<comment type="function">
    <text evidence="6">RNaseP catalyzes the removal of the 5'-leader sequence from pre-tRNA to produce the mature 5'-terminus. It can also cleave other RNA substrates such as 4.5S RNA. The protein component plays an auxiliary but essential role in vivo by binding to the 5'-leader sequence and broadening the substrate specificity of the ribozyme.</text>
</comment>
<keyword evidence="1 6" id="KW-0819">tRNA processing</keyword>
<gene>
    <name evidence="6 8" type="primary">rnpA</name>
    <name evidence="8" type="ORF">CKA81_14375</name>
</gene>
<dbReference type="AlphaFoldDB" id="A0A451FSX0"/>
<dbReference type="Proteomes" id="UP000283474">
    <property type="component" value="Chromosome"/>
</dbReference>
<dbReference type="Pfam" id="PF00825">
    <property type="entry name" value="Ribonuclease_P"/>
    <property type="match status" value="1"/>
</dbReference>
<comment type="similarity">
    <text evidence="6">Belongs to the RnpA family.</text>
</comment>
<keyword evidence="9" id="KW-1185">Reference proteome</keyword>
<dbReference type="NCBIfam" id="TIGR00188">
    <property type="entry name" value="rnpA"/>
    <property type="match status" value="1"/>
</dbReference>
<dbReference type="GO" id="GO:0042781">
    <property type="term" value="F:3'-tRNA processing endoribonuclease activity"/>
    <property type="evidence" value="ECO:0007669"/>
    <property type="project" value="TreeGrafter"/>
</dbReference>
<evidence type="ECO:0000313" key="8">
    <source>
        <dbReference type="EMBL" id="QAA95642.1"/>
    </source>
</evidence>
<name>A0A451FSX0_9BURK</name>
<evidence type="ECO:0000256" key="3">
    <source>
        <dbReference type="ARBA" id="ARBA00022759"/>
    </source>
</evidence>
<evidence type="ECO:0000313" key="9">
    <source>
        <dbReference type="Proteomes" id="UP000283474"/>
    </source>
</evidence>
<keyword evidence="4 6" id="KW-0378">Hydrolase</keyword>
<evidence type="ECO:0000256" key="4">
    <source>
        <dbReference type="ARBA" id="ARBA00022801"/>
    </source>
</evidence>